<evidence type="ECO:0000313" key="3">
    <source>
        <dbReference type="Proteomes" id="UP000075714"/>
    </source>
</evidence>
<dbReference type="AlphaFoldDB" id="A0A150H2Z5"/>
<dbReference type="EMBL" id="LSYV01000002">
    <property type="protein sequence ID" value="KXZ56208.1"/>
    <property type="molecule type" value="Genomic_DNA"/>
</dbReference>
<dbReference type="Proteomes" id="UP000075714">
    <property type="component" value="Unassembled WGS sequence"/>
</dbReference>
<feature type="compositionally biased region" description="Low complexity" evidence="1">
    <location>
        <begin position="340"/>
        <end position="355"/>
    </location>
</feature>
<name>A0A150H2Z5_GONPE</name>
<accession>A0A150H2Z5</accession>
<keyword evidence="3" id="KW-1185">Reference proteome</keyword>
<comment type="caution">
    <text evidence="2">The sequence shown here is derived from an EMBL/GenBank/DDBJ whole genome shotgun (WGS) entry which is preliminary data.</text>
</comment>
<protein>
    <submittedName>
        <fullName evidence="2">Uncharacterized protein</fullName>
    </submittedName>
</protein>
<gene>
    <name evidence="2" type="ORF">GPECTOR_1g180</name>
</gene>
<dbReference type="OrthoDB" id="543684at2759"/>
<sequence>MDAQHMSLICCVDKAVRGIKSCRVDRTCVSGSLARGTYELACEPVSLCLFLNVDLGFGLYDVPEALDAIAAGVTTALASSGWDAQLDIVDGECRGGLWAVLRAVPLRSAEADEPASSHGADAAELAVGAAASGSGGEGSAAKVSVQLLLAENMCQRTAPDSEAEKPDPQAAGAHARFEPVQPPVDEGCAEQQRESVLRLAERSARRAAHHGGSGTAAAAERTSKLAKLSAGLAEARRLYWLRQPKAALAAARSAHRAWCRVAGEEDPRLWDDAVLHLLDTLVLHAYDDLQGTRREGEHAAAPSAGAQDPGGEHGERSTLRQAFGKVATAQRPERSDDGECSGSAAAASDGGSGMDAGALSGKEIAAGAGLEVLDPCFPLSDLYAAACKAVGEPGDEAEGHQRLTQLAAQVVMTLQNEA</sequence>
<evidence type="ECO:0000256" key="1">
    <source>
        <dbReference type="SAM" id="MobiDB-lite"/>
    </source>
</evidence>
<reference evidence="3" key="1">
    <citation type="journal article" date="2016" name="Nat. Commun.">
        <title>The Gonium pectorale genome demonstrates co-option of cell cycle regulation during the evolution of multicellularity.</title>
        <authorList>
            <person name="Hanschen E.R."/>
            <person name="Marriage T.N."/>
            <person name="Ferris P.J."/>
            <person name="Hamaji T."/>
            <person name="Toyoda A."/>
            <person name="Fujiyama A."/>
            <person name="Neme R."/>
            <person name="Noguchi H."/>
            <person name="Minakuchi Y."/>
            <person name="Suzuki M."/>
            <person name="Kawai-Toyooka H."/>
            <person name="Smith D.R."/>
            <person name="Sparks H."/>
            <person name="Anderson J."/>
            <person name="Bakaric R."/>
            <person name="Luria V."/>
            <person name="Karger A."/>
            <person name="Kirschner M.W."/>
            <person name="Durand P.M."/>
            <person name="Michod R.E."/>
            <person name="Nozaki H."/>
            <person name="Olson B.J."/>
        </authorList>
    </citation>
    <scope>NUCLEOTIDE SEQUENCE [LARGE SCALE GENOMIC DNA]</scope>
    <source>
        <strain evidence="3">NIES-2863</strain>
    </source>
</reference>
<organism evidence="2 3">
    <name type="scientific">Gonium pectorale</name>
    <name type="common">Green alga</name>
    <dbReference type="NCBI Taxonomy" id="33097"/>
    <lineage>
        <taxon>Eukaryota</taxon>
        <taxon>Viridiplantae</taxon>
        <taxon>Chlorophyta</taxon>
        <taxon>core chlorophytes</taxon>
        <taxon>Chlorophyceae</taxon>
        <taxon>CS clade</taxon>
        <taxon>Chlamydomonadales</taxon>
        <taxon>Volvocaceae</taxon>
        <taxon>Gonium</taxon>
    </lineage>
</organism>
<proteinExistence type="predicted"/>
<evidence type="ECO:0000313" key="2">
    <source>
        <dbReference type="EMBL" id="KXZ56208.1"/>
    </source>
</evidence>
<feature type="region of interest" description="Disordered" evidence="1">
    <location>
        <begin position="293"/>
        <end position="355"/>
    </location>
</feature>